<feature type="compositionally biased region" description="Low complexity" evidence="1">
    <location>
        <begin position="33"/>
        <end position="87"/>
    </location>
</feature>
<evidence type="ECO:0000256" key="1">
    <source>
        <dbReference type="SAM" id="MobiDB-lite"/>
    </source>
</evidence>
<proteinExistence type="predicted"/>
<comment type="caution">
    <text evidence="2">The sequence shown here is derived from an EMBL/GenBank/DDBJ whole genome shotgun (WGS) entry which is preliminary data.</text>
</comment>
<keyword evidence="3" id="KW-1185">Reference proteome</keyword>
<feature type="compositionally biased region" description="Basic and acidic residues" evidence="1">
    <location>
        <begin position="1"/>
        <end position="12"/>
    </location>
</feature>
<dbReference type="AlphaFoldDB" id="A0AAN6PEM6"/>
<dbReference type="EMBL" id="MU854397">
    <property type="protein sequence ID" value="KAK4039564.1"/>
    <property type="molecule type" value="Genomic_DNA"/>
</dbReference>
<feature type="compositionally biased region" description="Polar residues" evidence="1">
    <location>
        <begin position="19"/>
        <end position="32"/>
    </location>
</feature>
<feature type="region of interest" description="Disordered" evidence="1">
    <location>
        <begin position="1"/>
        <end position="94"/>
    </location>
</feature>
<protein>
    <submittedName>
        <fullName evidence="2">Uncharacterized protein</fullName>
    </submittedName>
</protein>
<sequence>MSDRRRDWERRSGGRVTRASDTLQHALSTHLGTSTSSSTYQPYSSSSSTSATALGSPFTYTGSASTYGGSSSRYDSLSTSSARPSSSPFRFHPT</sequence>
<organism evidence="2 3">
    <name type="scientific">Parachaetomium inaequale</name>
    <dbReference type="NCBI Taxonomy" id="2588326"/>
    <lineage>
        <taxon>Eukaryota</taxon>
        <taxon>Fungi</taxon>
        <taxon>Dikarya</taxon>
        <taxon>Ascomycota</taxon>
        <taxon>Pezizomycotina</taxon>
        <taxon>Sordariomycetes</taxon>
        <taxon>Sordariomycetidae</taxon>
        <taxon>Sordariales</taxon>
        <taxon>Chaetomiaceae</taxon>
        <taxon>Parachaetomium</taxon>
    </lineage>
</organism>
<accession>A0AAN6PEM6</accession>
<gene>
    <name evidence="2" type="ORF">C8A01DRAFT_36437</name>
</gene>
<reference evidence="3" key="1">
    <citation type="journal article" date="2023" name="Mol. Phylogenet. Evol.">
        <title>Genome-scale phylogeny and comparative genomics of the fungal order Sordariales.</title>
        <authorList>
            <person name="Hensen N."/>
            <person name="Bonometti L."/>
            <person name="Westerberg I."/>
            <person name="Brannstrom I.O."/>
            <person name="Guillou S."/>
            <person name="Cros-Aarteil S."/>
            <person name="Calhoun S."/>
            <person name="Haridas S."/>
            <person name="Kuo A."/>
            <person name="Mondo S."/>
            <person name="Pangilinan J."/>
            <person name="Riley R."/>
            <person name="LaButti K."/>
            <person name="Andreopoulos B."/>
            <person name="Lipzen A."/>
            <person name="Chen C."/>
            <person name="Yan M."/>
            <person name="Daum C."/>
            <person name="Ng V."/>
            <person name="Clum A."/>
            <person name="Steindorff A."/>
            <person name="Ohm R.A."/>
            <person name="Martin F."/>
            <person name="Silar P."/>
            <person name="Natvig D.O."/>
            <person name="Lalanne C."/>
            <person name="Gautier V."/>
            <person name="Ament-Velasquez S.L."/>
            <person name="Kruys A."/>
            <person name="Hutchinson M.I."/>
            <person name="Powell A.J."/>
            <person name="Barry K."/>
            <person name="Miller A.N."/>
            <person name="Grigoriev I.V."/>
            <person name="Debuchy R."/>
            <person name="Gladieux P."/>
            <person name="Hiltunen Thoren M."/>
            <person name="Johannesson H."/>
        </authorList>
    </citation>
    <scope>NUCLEOTIDE SEQUENCE [LARGE SCALE GENOMIC DNA]</scope>
    <source>
        <strain evidence="3">CBS 284.82</strain>
    </source>
</reference>
<name>A0AAN6PEM6_9PEZI</name>
<evidence type="ECO:0000313" key="2">
    <source>
        <dbReference type="EMBL" id="KAK4039564.1"/>
    </source>
</evidence>
<evidence type="ECO:0000313" key="3">
    <source>
        <dbReference type="Proteomes" id="UP001303115"/>
    </source>
</evidence>
<dbReference type="Proteomes" id="UP001303115">
    <property type="component" value="Unassembled WGS sequence"/>
</dbReference>